<organism evidence="3 4">
    <name type="scientific">Hyalangium minutum</name>
    <dbReference type="NCBI Taxonomy" id="394096"/>
    <lineage>
        <taxon>Bacteria</taxon>
        <taxon>Pseudomonadati</taxon>
        <taxon>Myxococcota</taxon>
        <taxon>Myxococcia</taxon>
        <taxon>Myxococcales</taxon>
        <taxon>Cystobacterineae</taxon>
        <taxon>Archangiaceae</taxon>
        <taxon>Hyalangium</taxon>
    </lineage>
</organism>
<dbReference type="Pfam" id="PF01035">
    <property type="entry name" value="DNA_binding_1"/>
    <property type="match status" value="1"/>
</dbReference>
<dbReference type="AlphaFoldDB" id="A0A085WB85"/>
<evidence type="ECO:0000313" key="3">
    <source>
        <dbReference type="EMBL" id="KFE64948.1"/>
    </source>
</evidence>
<keyword evidence="1" id="KW-0227">DNA damage</keyword>
<sequence length="134" mass="14594">MPLNDERDYYERIYKVVNQIPKGMVATYGDVAAIVGDGCDGRIVGHALGALGPRSVQVAWQRVIGRNGRITTSGLHQPDKLTAEGVQFDERGYVVMERCHWAGPSAEWAQAHGFQQLPKGGAAEDAPDSQLSLF</sequence>
<dbReference type="OrthoDB" id="9132167at2"/>
<dbReference type="Gene3D" id="1.10.10.10">
    <property type="entry name" value="Winged helix-like DNA-binding domain superfamily/Winged helix DNA-binding domain"/>
    <property type="match status" value="1"/>
</dbReference>
<dbReference type="GO" id="GO:0032259">
    <property type="term" value="P:methylation"/>
    <property type="evidence" value="ECO:0007669"/>
    <property type="project" value="UniProtKB-KW"/>
</dbReference>
<accession>A0A085WB85</accession>
<dbReference type="CDD" id="cd06445">
    <property type="entry name" value="ATase"/>
    <property type="match status" value="1"/>
</dbReference>
<protein>
    <submittedName>
        <fullName evidence="3">Methylated-DNA-(Protein)-cysteine S-methyltransferase</fullName>
    </submittedName>
</protein>
<feature type="domain" description="Methylated-DNA-[protein]-cysteine S-methyltransferase DNA binding" evidence="2">
    <location>
        <begin position="9"/>
        <end position="73"/>
    </location>
</feature>
<name>A0A085WB85_9BACT</name>
<dbReference type="InterPro" id="IPR014048">
    <property type="entry name" value="MethylDNA_cys_MeTrfase_DNA-bd"/>
</dbReference>
<dbReference type="Proteomes" id="UP000028725">
    <property type="component" value="Unassembled WGS sequence"/>
</dbReference>
<dbReference type="InterPro" id="IPR052520">
    <property type="entry name" value="ATL_DNA_repair"/>
</dbReference>
<dbReference type="InterPro" id="IPR036388">
    <property type="entry name" value="WH-like_DNA-bd_sf"/>
</dbReference>
<dbReference type="PANTHER" id="PTHR42942">
    <property type="entry name" value="6-O-METHYLGUANINE DNA METHYLTRANSFERASE"/>
    <property type="match status" value="1"/>
</dbReference>
<keyword evidence="3" id="KW-0808">Transferase</keyword>
<dbReference type="PANTHER" id="PTHR42942:SF1">
    <property type="entry name" value="ALKYLTRANSFERASE-LIKE PROTEIN 1"/>
    <property type="match status" value="1"/>
</dbReference>
<reference evidence="3 4" key="1">
    <citation type="submission" date="2014-04" db="EMBL/GenBank/DDBJ databases">
        <title>Genome assembly of Hyalangium minutum DSM 14724.</title>
        <authorList>
            <person name="Sharma G."/>
            <person name="Subramanian S."/>
        </authorList>
    </citation>
    <scope>NUCLEOTIDE SEQUENCE [LARGE SCALE GENOMIC DNA]</scope>
    <source>
        <strain evidence="3 4">DSM 14724</strain>
    </source>
</reference>
<dbReference type="EMBL" id="JMCB01000013">
    <property type="protein sequence ID" value="KFE64948.1"/>
    <property type="molecule type" value="Genomic_DNA"/>
</dbReference>
<proteinExistence type="predicted"/>
<keyword evidence="4" id="KW-1185">Reference proteome</keyword>
<keyword evidence="3" id="KW-0489">Methyltransferase</keyword>
<dbReference type="GO" id="GO:0008168">
    <property type="term" value="F:methyltransferase activity"/>
    <property type="evidence" value="ECO:0007669"/>
    <property type="project" value="UniProtKB-KW"/>
</dbReference>
<evidence type="ECO:0000259" key="2">
    <source>
        <dbReference type="Pfam" id="PF01035"/>
    </source>
</evidence>
<evidence type="ECO:0000313" key="4">
    <source>
        <dbReference type="Proteomes" id="UP000028725"/>
    </source>
</evidence>
<comment type="caution">
    <text evidence="3">The sequence shown here is derived from an EMBL/GenBank/DDBJ whole genome shotgun (WGS) entry which is preliminary data.</text>
</comment>
<gene>
    <name evidence="3" type="ORF">DB31_1966</name>
</gene>
<evidence type="ECO:0000256" key="1">
    <source>
        <dbReference type="ARBA" id="ARBA00022763"/>
    </source>
</evidence>
<dbReference type="InterPro" id="IPR036217">
    <property type="entry name" value="MethylDNA_cys_MeTrfase_DNAb"/>
</dbReference>
<dbReference type="SUPFAM" id="SSF46767">
    <property type="entry name" value="Methylated DNA-protein cysteine methyltransferase, C-terminal domain"/>
    <property type="match status" value="1"/>
</dbReference>
<dbReference type="GO" id="GO:0006281">
    <property type="term" value="P:DNA repair"/>
    <property type="evidence" value="ECO:0007669"/>
    <property type="project" value="InterPro"/>
</dbReference>
<dbReference type="RefSeq" id="WP_044193945.1">
    <property type="nucleotide sequence ID" value="NZ_JMCB01000013.1"/>
</dbReference>